<dbReference type="Proteomes" id="UP001601058">
    <property type="component" value="Unassembled WGS sequence"/>
</dbReference>
<proteinExistence type="predicted"/>
<reference evidence="1 2" key="1">
    <citation type="submission" date="2024-08" db="EMBL/GenBank/DDBJ databases">
        <title>Two novel Cytobacillus novel species.</title>
        <authorList>
            <person name="Liu G."/>
        </authorList>
    </citation>
    <scope>NUCLEOTIDE SEQUENCE [LARGE SCALE GENOMIC DNA]</scope>
    <source>
        <strain evidence="1 2">FJAT-53684</strain>
    </source>
</reference>
<dbReference type="RefSeq" id="WP_389218435.1">
    <property type="nucleotide sequence ID" value="NZ_JBIACJ010000004.1"/>
</dbReference>
<evidence type="ECO:0000313" key="1">
    <source>
        <dbReference type="EMBL" id="MFE8696442.1"/>
    </source>
</evidence>
<comment type="caution">
    <text evidence="1">The sequence shown here is derived from an EMBL/GenBank/DDBJ whole genome shotgun (WGS) entry which is preliminary data.</text>
</comment>
<gene>
    <name evidence="1" type="ORF">ACFYKT_08840</name>
</gene>
<evidence type="ECO:0000313" key="2">
    <source>
        <dbReference type="Proteomes" id="UP001601058"/>
    </source>
</evidence>
<dbReference type="EMBL" id="JBIACJ010000004">
    <property type="protein sequence ID" value="MFE8696442.1"/>
    <property type="molecule type" value="Genomic_DNA"/>
</dbReference>
<accession>A0ABW6JYK7</accession>
<name>A0ABW6JYK7_9BACI</name>
<sequence>MFSKRLIWSEVTGKLQKEMGKPIKVAGKFTKETDKPVKEKGKPTKISK</sequence>
<organism evidence="1 2">
    <name type="scientific">Cytobacillus mangrovibacter</name>
    <dbReference type="NCBI Taxonomy" id="3299024"/>
    <lineage>
        <taxon>Bacteria</taxon>
        <taxon>Bacillati</taxon>
        <taxon>Bacillota</taxon>
        <taxon>Bacilli</taxon>
        <taxon>Bacillales</taxon>
        <taxon>Bacillaceae</taxon>
        <taxon>Cytobacillus</taxon>
    </lineage>
</organism>
<protein>
    <recommendedName>
        <fullName evidence="3">CsbD family protein</fullName>
    </recommendedName>
</protein>
<evidence type="ECO:0008006" key="3">
    <source>
        <dbReference type="Google" id="ProtNLM"/>
    </source>
</evidence>
<keyword evidence="2" id="KW-1185">Reference proteome</keyword>